<evidence type="ECO:0008006" key="2">
    <source>
        <dbReference type="Google" id="ProtNLM"/>
    </source>
</evidence>
<gene>
    <name evidence="1" type="ORF">METZ01_LOCUS140848</name>
</gene>
<sequence length="354" mass="40204">MTIKMIHSLSFLFLGLLIIHSDSTQASNIETSFDFRFRYDYTDDDSKFAKRRRNRIRTRLGAQYSPNERLKIKIRFATAEENTTGANQTLGHDFSLSDIGMDQLYINYSLMGNTYISLGKMTNPFFKPNKSELLFDGDYTPEGVALSFNEGDIFGNIGFFKFDESSSKTSNILGFQIGLSNKITNQTSYKIALAQYNFDDIKGRSASDITWNGKIFGNPVDANNNYLNNYNVTNFSAEIKTKLGTDTIPTTIFLDFARNSKAHENDLGFQIGAKLTLSDLWNVAYLYKDVEKNAVFGALTHSDFGGGGVGHKGHQLNVGYTFSKKLSIEFIWFDNKKEMEIDYKKAFFDLKYKF</sequence>
<proteinExistence type="predicted"/>
<protein>
    <recommendedName>
        <fullName evidence="2">Alginate export domain-containing protein</fullName>
    </recommendedName>
</protein>
<name>A0A381ZFU4_9ZZZZ</name>
<dbReference type="AlphaFoldDB" id="A0A381ZFU4"/>
<dbReference type="Pfam" id="PF16930">
    <property type="entry name" value="Porin_5"/>
    <property type="match status" value="2"/>
</dbReference>
<dbReference type="EMBL" id="UINC01021118">
    <property type="protein sequence ID" value="SVA87994.1"/>
    <property type="molecule type" value="Genomic_DNA"/>
</dbReference>
<accession>A0A381ZFU4</accession>
<evidence type="ECO:0000313" key="1">
    <source>
        <dbReference type="EMBL" id="SVA87994.1"/>
    </source>
</evidence>
<dbReference type="InterPro" id="IPR032638">
    <property type="entry name" value="Porin_5"/>
</dbReference>
<reference evidence="1" key="1">
    <citation type="submission" date="2018-05" db="EMBL/GenBank/DDBJ databases">
        <authorList>
            <person name="Lanie J.A."/>
            <person name="Ng W.-L."/>
            <person name="Kazmierczak K.M."/>
            <person name="Andrzejewski T.M."/>
            <person name="Davidsen T.M."/>
            <person name="Wayne K.J."/>
            <person name="Tettelin H."/>
            <person name="Glass J.I."/>
            <person name="Rusch D."/>
            <person name="Podicherti R."/>
            <person name="Tsui H.-C.T."/>
            <person name="Winkler M.E."/>
        </authorList>
    </citation>
    <scope>NUCLEOTIDE SEQUENCE</scope>
</reference>
<organism evidence="1">
    <name type="scientific">marine metagenome</name>
    <dbReference type="NCBI Taxonomy" id="408172"/>
    <lineage>
        <taxon>unclassified sequences</taxon>
        <taxon>metagenomes</taxon>
        <taxon>ecological metagenomes</taxon>
    </lineage>
</organism>